<dbReference type="Proteomes" id="UP001213000">
    <property type="component" value="Unassembled WGS sequence"/>
</dbReference>
<dbReference type="SUPFAM" id="SSF50370">
    <property type="entry name" value="Ricin B-like lectins"/>
    <property type="match status" value="1"/>
</dbReference>
<evidence type="ECO:0000256" key="1">
    <source>
        <dbReference type="SAM" id="SignalP"/>
    </source>
</evidence>
<keyword evidence="1" id="KW-0732">Signal</keyword>
<name>A0AAD5W4A4_9AGAR</name>
<comment type="caution">
    <text evidence="2">The sequence shown here is derived from an EMBL/GenBank/DDBJ whole genome shotgun (WGS) entry which is preliminary data.</text>
</comment>
<gene>
    <name evidence="2" type="ORF">NP233_g466</name>
</gene>
<evidence type="ECO:0000313" key="2">
    <source>
        <dbReference type="EMBL" id="KAJ3576377.1"/>
    </source>
</evidence>
<dbReference type="Gene3D" id="2.80.10.50">
    <property type="match status" value="1"/>
</dbReference>
<protein>
    <recommendedName>
        <fullName evidence="4">Ricin B lectin domain-containing protein</fullName>
    </recommendedName>
</protein>
<dbReference type="CDD" id="cd23714">
    <property type="entry name" value="beta-trefoil_Ricin_MtaL"/>
    <property type="match status" value="1"/>
</dbReference>
<feature type="signal peptide" evidence="1">
    <location>
        <begin position="1"/>
        <end position="25"/>
    </location>
</feature>
<reference evidence="2" key="1">
    <citation type="submission" date="2022-07" db="EMBL/GenBank/DDBJ databases">
        <title>Genome Sequence of Leucocoprinus birnbaumii.</title>
        <authorList>
            <person name="Buettner E."/>
        </authorList>
    </citation>
    <scope>NUCLEOTIDE SEQUENCE</scope>
    <source>
        <strain evidence="2">VT141</strain>
    </source>
</reference>
<organism evidence="2 3">
    <name type="scientific">Leucocoprinus birnbaumii</name>
    <dbReference type="NCBI Taxonomy" id="56174"/>
    <lineage>
        <taxon>Eukaryota</taxon>
        <taxon>Fungi</taxon>
        <taxon>Dikarya</taxon>
        <taxon>Basidiomycota</taxon>
        <taxon>Agaricomycotina</taxon>
        <taxon>Agaricomycetes</taxon>
        <taxon>Agaricomycetidae</taxon>
        <taxon>Agaricales</taxon>
        <taxon>Agaricineae</taxon>
        <taxon>Agaricaceae</taxon>
        <taxon>Leucocoprinus</taxon>
    </lineage>
</organism>
<dbReference type="InterPro" id="IPR031755">
    <property type="entry name" value="Inhibitor_I66"/>
</dbReference>
<dbReference type="EMBL" id="JANIEX010000013">
    <property type="protein sequence ID" value="KAJ3576377.1"/>
    <property type="molecule type" value="Genomic_DNA"/>
</dbReference>
<proteinExistence type="predicted"/>
<dbReference type="AlphaFoldDB" id="A0AAD5W4A4"/>
<sequence length="165" mass="18313">MLFRTSLHFIATALSAVAASPAAHGRPHKLAPGLYRINNHAAGTWARNTPGPGHQGPWRSMIIMTTDAITGYQVWNISHYEEGYMIRNHGSGNLAFSTGHEGNLVEGFSDSLTKWYIEPAGGDSYKIQYPNRDLVWTLANVDDFWKTVALEPAQGTDSQLFQFTY</sequence>
<feature type="chain" id="PRO_5042151645" description="Ricin B lectin domain-containing protein" evidence="1">
    <location>
        <begin position="26"/>
        <end position="165"/>
    </location>
</feature>
<dbReference type="Pfam" id="PF16850">
    <property type="entry name" value="Inhibitor_I66"/>
    <property type="match status" value="1"/>
</dbReference>
<keyword evidence="3" id="KW-1185">Reference proteome</keyword>
<accession>A0AAD5W4A4</accession>
<evidence type="ECO:0000313" key="3">
    <source>
        <dbReference type="Proteomes" id="UP001213000"/>
    </source>
</evidence>
<evidence type="ECO:0008006" key="4">
    <source>
        <dbReference type="Google" id="ProtNLM"/>
    </source>
</evidence>
<dbReference type="InterPro" id="IPR035992">
    <property type="entry name" value="Ricin_B-like_lectins"/>
</dbReference>
<dbReference type="GO" id="GO:0004867">
    <property type="term" value="F:serine-type endopeptidase inhibitor activity"/>
    <property type="evidence" value="ECO:0007669"/>
    <property type="project" value="InterPro"/>
</dbReference>